<evidence type="ECO:0000313" key="1">
    <source>
        <dbReference type="EMBL" id="GAA3605266.1"/>
    </source>
</evidence>
<organism evidence="1 2">
    <name type="scientific">Microlunatus ginsengisoli</name>
    <dbReference type="NCBI Taxonomy" id="363863"/>
    <lineage>
        <taxon>Bacteria</taxon>
        <taxon>Bacillati</taxon>
        <taxon>Actinomycetota</taxon>
        <taxon>Actinomycetes</taxon>
        <taxon>Propionibacteriales</taxon>
        <taxon>Propionibacteriaceae</taxon>
        <taxon>Microlunatus</taxon>
    </lineage>
</organism>
<evidence type="ECO:0008006" key="3">
    <source>
        <dbReference type="Google" id="ProtNLM"/>
    </source>
</evidence>
<dbReference type="EMBL" id="BAABAB010000003">
    <property type="protein sequence ID" value="GAA3605266.1"/>
    <property type="molecule type" value="Genomic_DNA"/>
</dbReference>
<gene>
    <name evidence="1" type="ORF">GCM10022236_03950</name>
</gene>
<accession>A0ABP6ZEN1</accession>
<dbReference type="RefSeq" id="WP_344801393.1">
    <property type="nucleotide sequence ID" value="NZ_BAABAB010000003.1"/>
</dbReference>
<evidence type="ECO:0000313" key="2">
    <source>
        <dbReference type="Proteomes" id="UP001501490"/>
    </source>
</evidence>
<comment type="caution">
    <text evidence="1">The sequence shown here is derived from an EMBL/GenBank/DDBJ whole genome shotgun (WGS) entry which is preliminary data.</text>
</comment>
<name>A0ABP6ZEN1_9ACTN</name>
<protein>
    <recommendedName>
        <fullName evidence="3">DUF1508 domain-containing protein</fullName>
    </recommendedName>
</protein>
<proteinExistence type="predicted"/>
<keyword evidence="2" id="KW-1185">Reference proteome</keyword>
<sequence length="68" mass="7317">MPSEPESSALASVRRWELAGGVWQVVARRGGRLTLALCRCDAGEEVDRLSSAAPDLRAYVGERQSSAD</sequence>
<reference evidence="2" key="1">
    <citation type="journal article" date="2019" name="Int. J. Syst. Evol. Microbiol.">
        <title>The Global Catalogue of Microorganisms (GCM) 10K type strain sequencing project: providing services to taxonomists for standard genome sequencing and annotation.</title>
        <authorList>
            <consortium name="The Broad Institute Genomics Platform"/>
            <consortium name="The Broad Institute Genome Sequencing Center for Infectious Disease"/>
            <person name="Wu L."/>
            <person name="Ma J."/>
        </authorList>
    </citation>
    <scope>NUCLEOTIDE SEQUENCE [LARGE SCALE GENOMIC DNA]</scope>
    <source>
        <strain evidence="2">JCM 16929</strain>
    </source>
</reference>
<dbReference type="Proteomes" id="UP001501490">
    <property type="component" value="Unassembled WGS sequence"/>
</dbReference>